<keyword evidence="3" id="KW-1185">Reference proteome</keyword>
<feature type="compositionally biased region" description="Basic and acidic residues" evidence="2">
    <location>
        <begin position="426"/>
        <end position="436"/>
    </location>
</feature>
<feature type="region of interest" description="Disordered" evidence="2">
    <location>
        <begin position="400"/>
        <end position="577"/>
    </location>
</feature>
<dbReference type="Proteomes" id="UP000695000">
    <property type="component" value="Unplaced"/>
</dbReference>
<feature type="region of interest" description="Disordered" evidence="2">
    <location>
        <begin position="328"/>
        <end position="379"/>
    </location>
</feature>
<feature type="region of interest" description="Disordered" evidence="2">
    <location>
        <begin position="85"/>
        <end position="152"/>
    </location>
</feature>
<feature type="compositionally biased region" description="Polar residues" evidence="2">
    <location>
        <begin position="329"/>
        <end position="344"/>
    </location>
</feature>
<feature type="compositionally biased region" description="Basic and acidic residues" evidence="2">
    <location>
        <begin position="470"/>
        <end position="489"/>
    </location>
</feature>
<feature type="compositionally biased region" description="Basic residues" evidence="2">
    <location>
        <begin position="551"/>
        <end position="563"/>
    </location>
</feature>
<feature type="compositionally biased region" description="Basic residues" evidence="2">
    <location>
        <begin position="490"/>
        <end position="544"/>
    </location>
</feature>
<accession>A0ABM1MDE8</accession>
<dbReference type="GeneID" id="108559763"/>
<feature type="compositionally biased region" description="Low complexity" evidence="2">
    <location>
        <begin position="139"/>
        <end position="152"/>
    </location>
</feature>
<evidence type="ECO:0000256" key="1">
    <source>
        <dbReference type="SAM" id="Coils"/>
    </source>
</evidence>
<feature type="region of interest" description="Disordered" evidence="2">
    <location>
        <begin position="166"/>
        <end position="188"/>
    </location>
</feature>
<feature type="compositionally biased region" description="Basic and acidic residues" evidence="2">
    <location>
        <begin position="400"/>
        <end position="411"/>
    </location>
</feature>
<feature type="compositionally biased region" description="Acidic residues" evidence="2">
    <location>
        <begin position="353"/>
        <end position="364"/>
    </location>
</feature>
<reference evidence="4" key="1">
    <citation type="submission" date="2025-08" db="UniProtKB">
        <authorList>
            <consortium name="RefSeq"/>
        </authorList>
    </citation>
    <scope>IDENTIFICATION</scope>
    <source>
        <tissue evidence="4">Whole Larva</tissue>
    </source>
</reference>
<feature type="region of interest" description="Disordered" evidence="2">
    <location>
        <begin position="259"/>
        <end position="287"/>
    </location>
</feature>
<name>A0ABM1MDE8_NICVS</name>
<dbReference type="PANTHER" id="PTHR31518">
    <property type="entry name" value="ARGININE/SERINE-RICH PROTEIN PNISR"/>
    <property type="match status" value="1"/>
</dbReference>
<feature type="compositionally biased region" description="Low complexity" evidence="2">
    <location>
        <begin position="103"/>
        <end position="114"/>
    </location>
</feature>
<dbReference type="InterPro" id="IPR031937">
    <property type="entry name" value="PNISR"/>
</dbReference>
<evidence type="ECO:0000313" key="4">
    <source>
        <dbReference type="RefSeq" id="XP_017772598.1"/>
    </source>
</evidence>
<feature type="compositionally biased region" description="Polar residues" evidence="2">
    <location>
        <begin position="412"/>
        <end position="423"/>
    </location>
</feature>
<gene>
    <name evidence="4" type="primary">LOC108559763</name>
</gene>
<proteinExistence type="predicted"/>
<organism evidence="3 4">
    <name type="scientific">Nicrophorus vespilloides</name>
    <name type="common">Boreal carrion beetle</name>
    <dbReference type="NCBI Taxonomy" id="110193"/>
    <lineage>
        <taxon>Eukaryota</taxon>
        <taxon>Metazoa</taxon>
        <taxon>Ecdysozoa</taxon>
        <taxon>Arthropoda</taxon>
        <taxon>Hexapoda</taxon>
        <taxon>Insecta</taxon>
        <taxon>Pterygota</taxon>
        <taxon>Neoptera</taxon>
        <taxon>Endopterygota</taxon>
        <taxon>Coleoptera</taxon>
        <taxon>Polyphaga</taxon>
        <taxon>Staphyliniformia</taxon>
        <taxon>Silphidae</taxon>
        <taxon>Nicrophorinae</taxon>
        <taxon>Nicrophorus</taxon>
    </lineage>
</organism>
<feature type="compositionally biased region" description="Pro residues" evidence="2">
    <location>
        <begin position="115"/>
        <end position="126"/>
    </location>
</feature>
<protein>
    <submittedName>
        <fullName evidence="4">Arginine/serine-rich protein PNISR</fullName>
    </submittedName>
</protein>
<feature type="compositionally biased region" description="Basic and acidic residues" evidence="2">
    <location>
        <begin position="365"/>
        <end position="379"/>
    </location>
</feature>
<dbReference type="Pfam" id="PF15996">
    <property type="entry name" value="PNISR"/>
    <property type="match status" value="1"/>
</dbReference>
<dbReference type="RefSeq" id="XP_017772598.1">
    <property type="nucleotide sequence ID" value="XM_017917109.1"/>
</dbReference>
<feature type="coiled-coil region" evidence="1">
    <location>
        <begin position="215"/>
        <end position="254"/>
    </location>
</feature>
<keyword evidence="1" id="KW-0175">Coiled coil</keyword>
<evidence type="ECO:0000256" key="2">
    <source>
        <dbReference type="SAM" id="MobiDB-lite"/>
    </source>
</evidence>
<sequence length="577" mass="65586">MYSGSDSTESQNYTQWALNPSTYQNVSNEQVDWAALAHQWIIMKEAGPPIPEPIVVPPPPVISKPKKEVIAEGGEAPMDVVNEDDLPAQWSDPEEGLNWNQQPWEWNNSWSGNPPSVPPPKAPLLPTPSYNNFVPPKETGTPPVTTAADTPTYGFNSVGSPGYWTSSGASSKAGVKPHNKRYSKVNLPLPPAKAPITLDAAKRKQLPAWIRDGLEKMERDKIKQLDRDREKLDKDEIEEKARLRENALEILKSTVKEVESTKNSAFVENDESDDTPVNSPPRSPTPLTYEEMMLKVRRTMTEILLKVTNREIQIICREELQRHIRKMQASDQRVSAPTGANLSNKLGLGAYEESGDSSGDSDEESNNHGSHDSDSDLRDTIRRRKEEFLKIERDIEDRLADADRKGGDNDSRATTPDSESQVVAKTLDRRSRRTSEDGGEGTPPPPQSKTLNFSSKNSRKRQSSNSSDSSVDRKRERRDKRSPSSECGKRSSRRSRSRTPKSKRHKAQRRSRSSSRRRGDSRRRDRRSRYSRSRSRSYRRRRRSRSDSRSRSRSSRRYRRSRSRSYSSGRGKRSNRH</sequence>
<evidence type="ECO:0000313" key="3">
    <source>
        <dbReference type="Proteomes" id="UP000695000"/>
    </source>
</evidence>